<dbReference type="AlphaFoldDB" id="A0A0A8YEE9"/>
<sequence length="23" mass="2714">MYPPNSEPNYCNQNQFSVILKLN</sequence>
<reference evidence="1" key="2">
    <citation type="journal article" date="2015" name="Data Brief">
        <title>Shoot transcriptome of the giant reed, Arundo donax.</title>
        <authorList>
            <person name="Barrero R.A."/>
            <person name="Guerrero F.D."/>
            <person name="Moolhuijzen P."/>
            <person name="Goolsby J.A."/>
            <person name="Tidwell J."/>
            <person name="Bellgard S.E."/>
            <person name="Bellgard M.I."/>
        </authorList>
    </citation>
    <scope>NUCLEOTIDE SEQUENCE</scope>
    <source>
        <tissue evidence="1">Shoot tissue taken approximately 20 cm above the soil surface</tissue>
    </source>
</reference>
<evidence type="ECO:0000313" key="1">
    <source>
        <dbReference type="EMBL" id="JAD24504.1"/>
    </source>
</evidence>
<organism evidence="1">
    <name type="scientific">Arundo donax</name>
    <name type="common">Giant reed</name>
    <name type="synonym">Donax arundinaceus</name>
    <dbReference type="NCBI Taxonomy" id="35708"/>
    <lineage>
        <taxon>Eukaryota</taxon>
        <taxon>Viridiplantae</taxon>
        <taxon>Streptophyta</taxon>
        <taxon>Embryophyta</taxon>
        <taxon>Tracheophyta</taxon>
        <taxon>Spermatophyta</taxon>
        <taxon>Magnoliopsida</taxon>
        <taxon>Liliopsida</taxon>
        <taxon>Poales</taxon>
        <taxon>Poaceae</taxon>
        <taxon>PACMAD clade</taxon>
        <taxon>Arundinoideae</taxon>
        <taxon>Arundineae</taxon>
        <taxon>Arundo</taxon>
    </lineage>
</organism>
<reference evidence="1" key="1">
    <citation type="submission" date="2014-09" db="EMBL/GenBank/DDBJ databases">
        <authorList>
            <person name="Magalhaes I.L.F."/>
            <person name="Oliveira U."/>
            <person name="Santos F.R."/>
            <person name="Vidigal T.H.D.A."/>
            <person name="Brescovit A.D."/>
            <person name="Santos A.J."/>
        </authorList>
    </citation>
    <scope>NUCLEOTIDE SEQUENCE</scope>
    <source>
        <tissue evidence="1">Shoot tissue taken approximately 20 cm above the soil surface</tissue>
    </source>
</reference>
<proteinExistence type="predicted"/>
<protein>
    <submittedName>
        <fullName evidence="1">Uncharacterized protein</fullName>
    </submittedName>
</protein>
<name>A0A0A8YEE9_ARUDO</name>
<accession>A0A0A8YEE9</accession>
<dbReference type="EMBL" id="GBRH01273391">
    <property type="protein sequence ID" value="JAD24504.1"/>
    <property type="molecule type" value="Transcribed_RNA"/>
</dbReference>